<dbReference type="InterPro" id="IPR036291">
    <property type="entry name" value="NAD(P)-bd_dom_sf"/>
</dbReference>
<dbReference type="PANTHER" id="PTHR10491">
    <property type="entry name" value="DTDP-4-DEHYDRORHAMNOSE REDUCTASE"/>
    <property type="match status" value="1"/>
</dbReference>
<dbReference type="Pfam" id="PF04321">
    <property type="entry name" value="RmlD_sub_bind"/>
    <property type="match status" value="1"/>
</dbReference>
<dbReference type="InterPro" id="IPR029903">
    <property type="entry name" value="RmlD-like-bd"/>
</dbReference>
<dbReference type="AlphaFoldDB" id="A0A511B511"/>
<evidence type="ECO:0000256" key="6">
    <source>
        <dbReference type="RuleBase" id="RU364082"/>
    </source>
</evidence>
<dbReference type="NCBIfam" id="TIGR01214">
    <property type="entry name" value="rmlD"/>
    <property type="match status" value="1"/>
</dbReference>
<proteinExistence type="inferred from homology"/>
<dbReference type="CDD" id="cd05254">
    <property type="entry name" value="dTDP_HR_like_SDR_e"/>
    <property type="match status" value="1"/>
</dbReference>
<evidence type="ECO:0000259" key="7">
    <source>
        <dbReference type="Pfam" id="PF04321"/>
    </source>
</evidence>
<keyword evidence="9" id="KW-1185">Reference proteome</keyword>
<evidence type="ECO:0000313" key="9">
    <source>
        <dbReference type="Proteomes" id="UP000321079"/>
    </source>
</evidence>
<dbReference type="Gene3D" id="3.90.25.10">
    <property type="entry name" value="UDP-galactose 4-epimerase, domain 1"/>
    <property type="match status" value="1"/>
</dbReference>
<dbReference type="PANTHER" id="PTHR10491:SF4">
    <property type="entry name" value="METHIONINE ADENOSYLTRANSFERASE 2 SUBUNIT BETA"/>
    <property type="match status" value="1"/>
</dbReference>
<comment type="pathway">
    <text evidence="1 6">Carbohydrate biosynthesis; dTDP-L-rhamnose biosynthesis.</text>
</comment>
<evidence type="ECO:0000256" key="5">
    <source>
        <dbReference type="ARBA" id="ARBA00048200"/>
    </source>
</evidence>
<comment type="function">
    <text evidence="6">Catalyzes the reduction of dTDP-6-deoxy-L-lyxo-4-hexulose to yield dTDP-L-rhamnose.</text>
</comment>
<dbReference type="EC" id="1.1.1.133" evidence="3 6"/>
<dbReference type="InterPro" id="IPR005913">
    <property type="entry name" value="dTDP_dehydrorham_reduct"/>
</dbReference>
<protein>
    <recommendedName>
        <fullName evidence="4 6">dTDP-4-dehydrorhamnose reductase</fullName>
        <ecNumber evidence="3 6">1.1.1.133</ecNumber>
    </recommendedName>
</protein>
<name>A0A511B511_9PROT</name>
<reference evidence="8 9" key="1">
    <citation type="submission" date="2019-07" db="EMBL/GenBank/DDBJ databases">
        <title>Whole genome shotgun sequence of Gluconobacter kanchanaburiensis NBRC 103587.</title>
        <authorList>
            <person name="Hosoyama A."/>
            <person name="Uohara A."/>
            <person name="Ohji S."/>
            <person name="Ichikawa N."/>
        </authorList>
    </citation>
    <scope>NUCLEOTIDE SEQUENCE [LARGE SCALE GENOMIC DNA]</scope>
    <source>
        <strain evidence="8 9">NBRC 103587</strain>
    </source>
</reference>
<comment type="similarity">
    <text evidence="2 6">Belongs to the dTDP-4-dehydrorhamnose reductase family.</text>
</comment>
<dbReference type="GO" id="GO:0008831">
    <property type="term" value="F:dTDP-4-dehydrorhamnose reductase activity"/>
    <property type="evidence" value="ECO:0007669"/>
    <property type="project" value="UniProtKB-EC"/>
</dbReference>
<dbReference type="Proteomes" id="UP000321079">
    <property type="component" value="Unassembled WGS sequence"/>
</dbReference>
<evidence type="ECO:0000256" key="4">
    <source>
        <dbReference type="ARBA" id="ARBA00017099"/>
    </source>
</evidence>
<dbReference type="Gene3D" id="3.40.50.720">
    <property type="entry name" value="NAD(P)-binding Rossmann-like Domain"/>
    <property type="match status" value="1"/>
</dbReference>
<sequence>MTMSSTPTSSTGPILVTGGNGQLATSLQNLGTERIIRVGRPEFDFDHPETIAATVEKYKPSVVVNAAAWTAVDLAETEKDGAERANNSGPATLAAACAKADIPFIHVSTDYVFSGDKGTPYTEDDATSPETVYGSTKADGEQAVLTANIKSIILRTAWVYSAHGKNFVRTMINAGAKNPVLKVVGDQKGNPTSSDDLAEAILAIIVLIERDGWKPEYRGIFHASGTGETTWHGLAVAALEEAAKHGQAMPQVNAIRTEDWPTPAKRPQDSRMDNSKLHRVFGVKMPDWRHSVTTIVHRLFSEA</sequence>
<evidence type="ECO:0000313" key="8">
    <source>
        <dbReference type="EMBL" id="GEK95530.1"/>
    </source>
</evidence>
<evidence type="ECO:0000256" key="2">
    <source>
        <dbReference type="ARBA" id="ARBA00010944"/>
    </source>
</evidence>
<evidence type="ECO:0000256" key="1">
    <source>
        <dbReference type="ARBA" id="ARBA00004781"/>
    </source>
</evidence>
<dbReference type="SUPFAM" id="SSF51735">
    <property type="entry name" value="NAD(P)-binding Rossmann-fold domains"/>
    <property type="match status" value="1"/>
</dbReference>
<dbReference type="EMBL" id="BJVA01000003">
    <property type="protein sequence ID" value="GEK95530.1"/>
    <property type="molecule type" value="Genomic_DNA"/>
</dbReference>
<comment type="caution">
    <text evidence="8">The sequence shown here is derived from an EMBL/GenBank/DDBJ whole genome shotgun (WGS) entry which is preliminary data.</text>
</comment>
<comment type="cofactor">
    <cofactor evidence="6">
        <name>Mg(2+)</name>
        <dbReference type="ChEBI" id="CHEBI:18420"/>
    </cofactor>
    <text evidence="6">Binds 1 Mg(2+) ion per monomer.</text>
</comment>
<organism evidence="8 9">
    <name type="scientific">Gluconobacter kanchanaburiensis NBRC 103587</name>
    <dbReference type="NCBI Taxonomy" id="1307948"/>
    <lineage>
        <taxon>Bacteria</taxon>
        <taxon>Pseudomonadati</taxon>
        <taxon>Pseudomonadota</taxon>
        <taxon>Alphaproteobacteria</taxon>
        <taxon>Acetobacterales</taxon>
        <taxon>Acetobacteraceae</taxon>
        <taxon>Gluconobacter</taxon>
    </lineage>
</organism>
<evidence type="ECO:0000256" key="3">
    <source>
        <dbReference type="ARBA" id="ARBA00012929"/>
    </source>
</evidence>
<dbReference type="UniPathway" id="UPA00124"/>
<dbReference type="GO" id="GO:0019305">
    <property type="term" value="P:dTDP-rhamnose biosynthetic process"/>
    <property type="evidence" value="ECO:0007669"/>
    <property type="project" value="UniProtKB-UniPathway"/>
</dbReference>
<keyword evidence="6" id="KW-0560">Oxidoreductase</keyword>
<keyword evidence="6" id="KW-0521">NADP</keyword>
<gene>
    <name evidence="8" type="primary">rfbD</name>
    <name evidence="8" type="ORF">GKA01_07270</name>
</gene>
<feature type="domain" description="RmlD-like substrate binding" evidence="7">
    <location>
        <begin position="14"/>
        <end position="299"/>
    </location>
</feature>
<comment type="catalytic activity">
    <reaction evidence="5 6">
        <text>dTDP-beta-L-rhamnose + NADP(+) = dTDP-4-dehydro-beta-L-rhamnose + NADPH + H(+)</text>
        <dbReference type="Rhea" id="RHEA:21796"/>
        <dbReference type="ChEBI" id="CHEBI:15378"/>
        <dbReference type="ChEBI" id="CHEBI:57510"/>
        <dbReference type="ChEBI" id="CHEBI:57783"/>
        <dbReference type="ChEBI" id="CHEBI:58349"/>
        <dbReference type="ChEBI" id="CHEBI:62830"/>
        <dbReference type="EC" id="1.1.1.133"/>
    </reaction>
</comment>
<accession>A0A511B511</accession>